<keyword evidence="2" id="KW-1185">Reference proteome</keyword>
<evidence type="ECO:0000313" key="2">
    <source>
        <dbReference type="Proteomes" id="UP000199227"/>
    </source>
</evidence>
<evidence type="ECO:0008006" key="3">
    <source>
        <dbReference type="Google" id="ProtNLM"/>
    </source>
</evidence>
<dbReference type="EMBL" id="FOXB01000019">
    <property type="protein sequence ID" value="SFP43253.1"/>
    <property type="molecule type" value="Genomic_DNA"/>
</dbReference>
<sequence length="217" mass="25538">MNKLIVESKNDKFFIEKLIEHLNIKNIEIDEPLCNIDEFVCLDGISNLKYKLEDLKLDSGEIDKLGIILDADKIGIDQRLEQVNNILEELNINIKFTKNNEIKYDKSNDIEIACHILNIDGFGELEDILFQIKNSDSVFADCLESWKECLDKNDKSISEKDFIKFWISNYIRFDTCTKKEQKQAKKNCNFEKALQKDIWDFEHKVLDSLKEFLKIFE</sequence>
<dbReference type="InterPro" id="IPR024508">
    <property type="entry name" value="DUF3226"/>
</dbReference>
<proteinExistence type="predicted"/>
<dbReference type="STRING" id="223786.SAMN05216234_11916"/>
<dbReference type="Proteomes" id="UP000199227">
    <property type="component" value="Unassembled WGS sequence"/>
</dbReference>
<evidence type="ECO:0000313" key="1">
    <source>
        <dbReference type="EMBL" id="SFP43253.1"/>
    </source>
</evidence>
<accession>A0A1I5QAK1</accession>
<name>A0A1I5QAK1_9BACT</name>
<reference evidence="1 2" key="1">
    <citation type="submission" date="2016-10" db="EMBL/GenBank/DDBJ databases">
        <authorList>
            <person name="de Groot N.N."/>
        </authorList>
    </citation>
    <scope>NUCLEOTIDE SEQUENCE [LARGE SCALE GENOMIC DNA]</scope>
    <source>
        <strain evidence="1 2">EP1-55-1</strain>
    </source>
</reference>
<dbReference type="OrthoDB" id="5565945at2"/>
<protein>
    <recommendedName>
        <fullName evidence="3">DUF4435 domain-containing protein</fullName>
    </recommendedName>
</protein>
<dbReference type="Pfam" id="PF11536">
    <property type="entry name" value="DUF3226"/>
    <property type="match status" value="1"/>
</dbReference>
<dbReference type="AlphaFoldDB" id="A0A1I5QAK1"/>
<organism evidence="1 2">
    <name type="scientific">Hydrogenimonas thermophila</name>
    <dbReference type="NCBI Taxonomy" id="223786"/>
    <lineage>
        <taxon>Bacteria</taxon>
        <taxon>Pseudomonadati</taxon>
        <taxon>Campylobacterota</taxon>
        <taxon>Epsilonproteobacteria</taxon>
        <taxon>Campylobacterales</taxon>
        <taxon>Hydrogenimonadaceae</taxon>
        <taxon>Hydrogenimonas</taxon>
    </lineage>
</organism>
<gene>
    <name evidence="1" type="ORF">SAMN05216234_11916</name>
</gene>